<comment type="caution">
    <text evidence="1">The sequence shown here is derived from an EMBL/GenBank/DDBJ whole genome shotgun (WGS) entry which is preliminary data.</text>
</comment>
<evidence type="ECO:0000313" key="1">
    <source>
        <dbReference type="EMBL" id="PRY60023.1"/>
    </source>
</evidence>
<dbReference type="PANTHER" id="PTHR36451:SF1">
    <property type="entry name" value="OMEGA-HYDROXY-BETA-DIHYDROMENAQUINONE-9 SULFOTRANSFERASE STF3"/>
    <property type="match status" value="1"/>
</dbReference>
<accession>A0A2T0UQ28</accession>
<reference evidence="1 2" key="1">
    <citation type="submission" date="2018-03" db="EMBL/GenBank/DDBJ databases">
        <title>Genomic Encyclopedia of Type Strains, Phase III (KMG-III): the genomes of soil and plant-associated and newly described type strains.</title>
        <authorList>
            <person name="Whitman W."/>
        </authorList>
    </citation>
    <scope>NUCLEOTIDE SEQUENCE [LARGE SCALE GENOMIC DNA]</scope>
    <source>
        <strain evidence="1 2">CGMCC 4.7067</strain>
    </source>
</reference>
<dbReference type="AlphaFoldDB" id="A0A2T0UQ28"/>
<dbReference type="Proteomes" id="UP000238176">
    <property type="component" value="Unassembled WGS sequence"/>
</dbReference>
<dbReference type="GO" id="GO:0016740">
    <property type="term" value="F:transferase activity"/>
    <property type="evidence" value="ECO:0007669"/>
    <property type="project" value="UniProtKB-KW"/>
</dbReference>
<proteinExistence type="predicted"/>
<dbReference type="OrthoDB" id="9777890at2"/>
<dbReference type="RefSeq" id="WP_106363899.1">
    <property type="nucleotide sequence ID" value="NZ_PVTJ01000003.1"/>
</dbReference>
<dbReference type="EMBL" id="PVTJ01000003">
    <property type="protein sequence ID" value="PRY60023.1"/>
    <property type="molecule type" value="Genomic_DNA"/>
</dbReference>
<keyword evidence="1" id="KW-0808">Transferase</keyword>
<dbReference type="SUPFAM" id="SSF52540">
    <property type="entry name" value="P-loop containing nucleoside triphosphate hydrolases"/>
    <property type="match status" value="1"/>
</dbReference>
<organism evidence="1 2">
    <name type="scientific">Glycomyces artemisiae</name>
    <dbReference type="NCBI Taxonomy" id="1076443"/>
    <lineage>
        <taxon>Bacteria</taxon>
        <taxon>Bacillati</taxon>
        <taxon>Actinomycetota</taxon>
        <taxon>Actinomycetes</taxon>
        <taxon>Glycomycetales</taxon>
        <taxon>Glycomycetaceae</taxon>
        <taxon>Glycomyces</taxon>
    </lineage>
</organism>
<dbReference type="InterPro" id="IPR052736">
    <property type="entry name" value="Stf3_sulfotransferase"/>
</dbReference>
<dbReference type="PANTHER" id="PTHR36451">
    <property type="entry name" value="PAPS-DEPENDENT SULFOTRANSFERASE STF3"/>
    <property type="match status" value="1"/>
</dbReference>
<protein>
    <submittedName>
        <fullName evidence="1">Sulfotransferase family protein</fullName>
    </submittedName>
</protein>
<dbReference type="InterPro" id="IPR027417">
    <property type="entry name" value="P-loop_NTPase"/>
</dbReference>
<dbReference type="Gene3D" id="3.40.50.300">
    <property type="entry name" value="P-loop containing nucleotide triphosphate hydrolases"/>
    <property type="match status" value="1"/>
</dbReference>
<evidence type="ECO:0000313" key="2">
    <source>
        <dbReference type="Proteomes" id="UP000238176"/>
    </source>
</evidence>
<dbReference type="Pfam" id="PF13469">
    <property type="entry name" value="Sulfotransfer_3"/>
    <property type="match status" value="1"/>
</dbReference>
<keyword evidence="2" id="KW-1185">Reference proteome</keyword>
<sequence>MSRSRDASSKDPTEARIPGVPATTRLLNAFLTPTLASRHTPDDVFDGLVFEARAAFGDGEADDTAIDDFRVLLGAFARATQFTALGWQTALMDLQVRVENRIRVRRQHRLEPAIGTVEVRAPVFVAALPRTATALVRGVLAKSPAHRAPLLWEMACTETAQPEEVRHRHFRRTARLYRSLGRLVPKALHATELDMAAPGDCAHLLPHGGHHLLRADLPEYRQWLANRDFTADYAFLKQALQVLQYGRPPARWVIEAPANLGRFEAIRRIFPDAVIVWVHRDPMTVLGSHCGLVEASWALHQRHSDPRGIGPAWLAMVSKAIERSRRAWTTLPREAIVDVAYERLAGDPGAWLPWLYERIGSRWSAIDEANLARVRAEPAAGRAHEHELARYGLGPAEAETAFGDYPRLVDRLATARHVLR</sequence>
<gene>
    <name evidence="1" type="ORF">B0I28_103497</name>
</gene>
<name>A0A2T0UQ28_9ACTN</name>